<evidence type="ECO:0000313" key="1">
    <source>
        <dbReference type="EMBL" id="KAK3213007.1"/>
    </source>
</evidence>
<dbReference type="EMBL" id="JANJYJ010000005">
    <property type="protein sequence ID" value="KAK3213007.1"/>
    <property type="molecule type" value="Genomic_DNA"/>
</dbReference>
<proteinExistence type="predicted"/>
<dbReference type="InterPro" id="IPR053249">
    <property type="entry name" value="LFS"/>
</dbReference>
<gene>
    <name evidence="1" type="ORF">Dsin_017713</name>
</gene>
<dbReference type="GO" id="GO:0004864">
    <property type="term" value="F:protein phosphatase inhibitor activity"/>
    <property type="evidence" value="ECO:0007669"/>
    <property type="project" value="UniProtKB-ARBA"/>
</dbReference>
<dbReference type="InterPro" id="IPR019587">
    <property type="entry name" value="Polyketide_cyclase/dehydratase"/>
</dbReference>
<sequence length="133" mass="15178">MEEEKQPKWEGKAMVELASVKAEQVWPCFDEDFCNVHKWFPGFDSCSQLQGQLGQPGLIRYGTTTEPLFPAADDHEKTINWAKEKLLMIDPIQRCLSYEMLDNTYGFKSYVATIKVLPINGDGNIGCKIEWSL</sequence>
<keyword evidence="2" id="KW-1185">Reference proteome</keyword>
<dbReference type="InterPro" id="IPR023393">
    <property type="entry name" value="START-like_dom_sf"/>
</dbReference>
<protein>
    <submittedName>
        <fullName evidence="1">Uncharacterized protein</fullName>
    </submittedName>
</protein>
<dbReference type="PANTHER" id="PTHR33789:SF11">
    <property type="entry name" value="OS05G0202300 PROTEIN"/>
    <property type="match status" value="1"/>
</dbReference>
<dbReference type="Proteomes" id="UP001281410">
    <property type="component" value="Unassembled WGS sequence"/>
</dbReference>
<reference evidence="1" key="1">
    <citation type="journal article" date="2023" name="Plant J.">
        <title>Genome sequences and population genomics provide insights into the demographic history, inbreeding, and mutation load of two 'living fossil' tree species of Dipteronia.</title>
        <authorList>
            <person name="Feng Y."/>
            <person name="Comes H.P."/>
            <person name="Chen J."/>
            <person name="Zhu S."/>
            <person name="Lu R."/>
            <person name="Zhang X."/>
            <person name="Li P."/>
            <person name="Qiu J."/>
            <person name="Olsen K.M."/>
            <person name="Qiu Y."/>
        </authorList>
    </citation>
    <scope>NUCLEOTIDE SEQUENCE</scope>
    <source>
        <strain evidence="1">NBL</strain>
    </source>
</reference>
<dbReference type="AlphaFoldDB" id="A0AAE0E6Z6"/>
<name>A0AAE0E6Z6_9ROSI</name>
<dbReference type="CDD" id="cd07821">
    <property type="entry name" value="PYR_PYL_RCAR_like"/>
    <property type="match status" value="1"/>
</dbReference>
<dbReference type="Pfam" id="PF10604">
    <property type="entry name" value="Polyketide_cyc2"/>
    <property type="match status" value="1"/>
</dbReference>
<comment type="caution">
    <text evidence="1">The sequence shown here is derived from an EMBL/GenBank/DDBJ whole genome shotgun (WGS) entry which is preliminary data.</text>
</comment>
<accession>A0AAE0E6Z6</accession>
<dbReference type="Gene3D" id="3.30.530.20">
    <property type="match status" value="1"/>
</dbReference>
<evidence type="ECO:0000313" key="2">
    <source>
        <dbReference type="Proteomes" id="UP001281410"/>
    </source>
</evidence>
<organism evidence="1 2">
    <name type="scientific">Dipteronia sinensis</name>
    <dbReference type="NCBI Taxonomy" id="43782"/>
    <lineage>
        <taxon>Eukaryota</taxon>
        <taxon>Viridiplantae</taxon>
        <taxon>Streptophyta</taxon>
        <taxon>Embryophyta</taxon>
        <taxon>Tracheophyta</taxon>
        <taxon>Spermatophyta</taxon>
        <taxon>Magnoliopsida</taxon>
        <taxon>eudicotyledons</taxon>
        <taxon>Gunneridae</taxon>
        <taxon>Pentapetalae</taxon>
        <taxon>rosids</taxon>
        <taxon>malvids</taxon>
        <taxon>Sapindales</taxon>
        <taxon>Sapindaceae</taxon>
        <taxon>Hippocastanoideae</taxon>
        <taxon>Acereae</taxon>
        <taxon>Dipteronia</taxon>
    </lineage>
</organism>
<dbReference type="PANTHER" id="PTHR33789">
    <property type="entry name" value="LACHRYMATORY-FACTOR SYNTHASE"/>
    <property type="match status" value="1"/>
</dbReference>
<dbReference type="SUPFAM" id="SSF55961">
    <property type="entry name" value="Bet v1-like"/>
    <property type="match status" value="1"/>
</dbReference>